<keyword evidence="3" id="KW-1185">Reference proteome</keyword>
<organism evidence="2 3">
    <name type="scientific">Gossypium tomentosum</name>
    <name type="common">Hawaiian cotton</name>
    <name type="synonym">Gossypium sandvicense</name>
    <dbReference type="NCBI Taxonomy" id="34277"/>
    <lineage>
        <taxon>Eukaryota</taxon>
        <taxon>Viridiplantae</taxon>
        <taxon>Streptophyta</taxon>
        <taxon>Embryophyta</taxon>
        <taxon>Tracheophyta</taxon>
        <taxon>Spermatophyta</taxon>
        <taxon>Magnoliopsida</taxon>
        <taxon>eudicotyledons</taxon>
        <taxon>Gunneridae</taxon>
        <taxon>Pentapetalae</taxon>
        <taxon>rosids</taxon>
        <taxon>malvids</taxon>
        <taxon>Malvales</taxon>
        <taxon>Malvaceae</taxon>
        <taxon>Malvoideae</taxon>
        <taxon>Gossypium</taxon>
    </lineage>
</organism>
<dbReference type="Proteomes" id="UP000322667">
    <property type="component" value="Chromosome A09"/>
</dbReference>
<evidence type="ECO:0000313" key="3">
    <source>
        <dbReference type="Proteomes" id="UP000322667"/>
    </source>
</evidence>
<dbReference type="AlphaFoldDB" id="A0A5D2P3W7"/>
<evidence type="ECO:0000256" key="1">
    <source>
        <dbReference type="SAM" id="MobiDB-lite"/>
    </source>
</evidence>
<reference evidence="2 3" key="1">
    <citation type="submission" date="2019-07" db="EMBL/GenBank/DDBJ databases">
        <title>WGS assembly of Gossypium tomentosum.</title>
        <authorList>
            <person name="Chen Z.J."/>
            <person name="Sreedasyam A."/>
            <person name="Ando A."/>
            <person name="Song Q."/>
            <person name="De L."/>
            <person name="Hulse-Kemp A."/>
            <person name="Ding M."/>
            <person name="Ye W."/>
            <person name="Kirkbride R."/>
            <person name="Jenkins J."/>
            <person name="Plott C."/>
            <person name="Lovell J."/>
            <person name="Lin Y.-M."/>
            <person name="Vaughn R."/>
            <person name="Liu B."/>
            <person name="Li W."/>
            <person name="Simpson S."/>
            <person name="Scheffler B."/>
            <person name="Saski C."/>
            <person name="Grover C."/>
            <person name="Hu G."/>
            <person name="Conover J."/>
            <person name="Carlson J."/>
            <person name="Shu S."/>
            <person name="Boston L."/>
            <person name="Williams M."/>
            <person name="Peterson D."/>
            <person name="Mcgee K."/>
            <person name="Jones D."/>
            <person name="Wendel J."/>
            <person name="Stelly D."/>
            <person name="Grimwood J."/>
            <person name="Schmutz J."/>
        </authorList>
    </citation>
    <scope>NUCLEOTIDE SEQUENCE [LARGE SCALE GENOMIC DNA]</scope>
    <source>
        <strain evidence="2">7179.01</strain>
    </source>
</reference>
<sequence length="199" mass="22249">MADVKGDFQGLSLEDVEEEEVVKLEKPISSTGESLENYLVRTFLASNVNDQELYFGWDISLKVSFKRAVAPCNRWLREEGGGALGVEWRNFRGNTLVIGNMGARLENLNPNVLPMGYGQNRGLIRKNNMDLVITQDEPSTGLSSGDFDDIMEEDDPMVNGESLKRPRLHLANNEGNNNRNSDEYQNEISTGLAQHVSLE</sequence>
<accession>A0A5D2P3W7</accession>
<proteinExistence type="predicted"/>
<protein>
    <submittedName>
        <fullName evidence="2">Uncharacterized protein</fullName>
    </submittedName>
</protein>
<feature type="region of interest" description="Disordered" evidence="1">
    <location>
        <begin position="152"/>
        <end position="199"/>
    </location>
</feature>
<name>A0A5D2P3W7_GOSTO</name>
<gene>
    <name evidence="2" type="ORF">ES332_A09G111300v1</name>
</gene>
<evidence type="ECO:0000313" key="2">
    <source>
        <dbReference type="EMBL" id="TYI10014.1"/>
    </source>
</evidence>
<dbReference type="EMBL" id="CM017618">
    <property type="protein sequence ID" value="TYI10014.1"/>
    <property type="molecule type" value="Genomic_DNA"/>
</dbReference>